<dbReference type="PROSITE" id="PS50404">
    <property type="entry name" value="GST_NTER"/>
    <property type="match status" value="1"/>
</dbReference>
<comment type="caution">
    <text evidence="2">The sequence shown here is derived from an EMBL/GenBank/DDBJ whole genome shotgun (WGS) entry which is preliminary data.</text>
</comment>
<gene>
    <name evidence="2" type="ORF">RA271_30130</name>
</gene>
<dbReference type="EMBL" id="JAVCQK010000744">
    <property type="protein sequence ID" value="MFH7519341.1"/>
    <property type="molecule type" value="Genomic_DNA"/>
</dbReference>
<accession>A0ABW7NWV4</accession>
<keyword evidence="3" id="KW-1185">Reference proteome</keyword>
<dbReference type="RefSeq" id="WP_395578012.1">
    <property type="nucleotide sequence ID" value="NZ_JAVCQK010000744.1"/>
</dbReference>
<reference evidence="2 3" key="1">
    <citation type="submission" date="2023-08" db="EMBL/GenBank/DDBJ databases">
        <title>Genomic and mutational analysis of Pseudomonas syringae pv. tagetis EB037 pathogenicity on sunflower.</title>
        <authorList>
            <person name="Maul J.E."/>
        </authorList>
    </citation>
    <scope>NUCLEOTIDE SEQUENCE [LARGE SCALE GENOMIC DNA]</scope>
    <source>
        <strain evidence="2 3">EB037_T1</strain>
    </source>
</reference>
<evidence type="ECO:0000259" key="1">
    <source>
        <dbReference type="PROSITE" id="PS50404"/>
    </source>
</evidence>
<dbReference type="Gene3D" id="3.40.30.10">
    <property type="entry name" value="Glutaredoxin"/>
    <property type="match status" value="1"/>
</dbReference>
<evidence type="ECO:0000313" key="2">
    <source>
        <dbReference type="EMBL" id="MFH7519341.1"/>
    </source>
</evidence>
<feature type="non-terminal residue" evidence="2">
    <location>
        <position position="60"/>
    </location>
</feature>
<dbReference type="InterPro" id="IPR004045">
    <property type="entry name" value="Glutathione_S-Trfase_N"/>
</dbReference>
<dbReference type="InterPro" id="IPR036249">
    <property type="entry name" value="Thioredoxin-like_sf"/>
</dbReference>
<name>A0ABW7NWV4_9PSED</name>
<organism evidence="2 3">
    <name type="scientific">Pseudomonas syringae pv. tagetis</name>
    <dbReference type="NCBI Taxonomy" id="129140"/>
    <lineage>
        <taxon>Bacteria</taxon>
        <taxon>Pseudomonadati</taxon>
        <taxon>Pseudomonadota</taxon>
        <taxon>Gammaproteobacteria</taxon>
        <taxon>Pseudomonadales</taxon>
        <taxon>Pseudomonadaceae</taxon>
        <taxon>Pseudomonas</taxon>
    </lineage>
</organism>
<evidence type="ECO:0000313" key="3">
    <source>
        <dbReference type="Proteomes" id="UP001610657"/>
    </source>
</evidence>
<sequence>MITVHHLNNSPSQRILWLLEELDQPYEIKRYQRDPKTNLAPPALKAIHQLGKSPVIEEGP</sequence>
<dbReference type="Pfam" id="PF13409">
    <property type="entry name" value="GST_N_2"/>
    <property type="match status" value="1"/>
</dbReference>
<dbReference type="Proteomes" id="UP001610657">
    <property type="component" value="Unassembled WGS sequence"/>
</dbReference>
<dbReference type="CDD" id="cd03046">
    <property type="entry name" value="GST_N_GTT1_like"/>
    <property type="match status" value="1"/>
</dbReference>
<feature type="domain" description="GST N-terminal" evidence="1">
    <location>
        <begin position="1"/>
        <end position="60"/>
    </location>
</feature>
<protein>
    <submittedName>
        <fullName evidence="2">Glutathione S-transferase N-terminal domain-containing protein</fullName>
    </submittedName>
</protein>
<proteinExistence type="predicted"/>
<dbReference type="SUPFAM" id="SSF52833">
    <property type="entry name" value="Thioredoxin-like"/>
    <property type="match status" value="1"/>
</dbReference>